<sequence length="94" mass="10803">MHRHPRYFSEPLTFKPERWKDNLEKTLSKGVYFPFGDGPRICVGKSFALMEAVLLLATIAQKFQFELAPDFDINPQVAVALRPRNGIQVLVTKR</sequence>
<accession>A0A1Z4LHP5</accession>
<evidence type="ECO:0000256" key="5">
    <source>
        <dbReference type="ARBA" id="ARBA00023002"/>
    </source>
</evidence>
<dbReference type="InterPro" id="IPR002403">
    <property type="entry name" value="Cyt_P450_E_grp-IV"/>
</dbReference>
<dbReference type="InterPro" id="IPR001128">
    <property type="entry name" value="Cyt_P450"/>
</dbReference>
<dbReference type="GO" id="GO:0020037">
    <property type="term" value="F:heme binding"/>
    <property type="evidence" value="ECO:0007669"/>
    <property type="project" value="InterPro"/>
</dbReference>
<keyword evidence="6 8" id="KW-0408">Iron</keyword>
<reference evidence="10 11" key="1">
    <citation type="submission" date="2017-06" db="EMBL/GenBank/DDBJ databases">
        <title>Genome sequencing of cyanobaciteial culture collection at National Institute for Environmental Studies (NIES).</title>
        <authorList>
            <person name="Hirose Y."/>
            <person name="Shimura Y."/>
            <person name="Fujisawa T."/>
            <person name="Nakamura Y."/>
            <person name="Kawachi M."/>
        </authorList>
    </citation>
    <scope>NUCLEOTIDE SEQUENCE [LARGE SCALE GENOMIC DNA]</scope>
    <source>
        <strain evidence="10 11">NIES-267</strain>
    </source>
</reference>
<evidence type="ECO:0000256" key="4">
    <source>
        <dbReference type="ARBA" id="ARBA00022723"/>
    </source>
</evidence>
<evidence type="ECO:0000256" key="7">
    <source>
        <dbReference type="ARBA" id="ARBA00023033"/>
    </source>
</evidence>
<evidence type="ECO:0000256" key="1">
    <source>
        <dbReference type="ARBA" id="ARBA00001971"/>
    </source>
</evidence>
<evidence type="ECO:0000256" key="3">
    <source>
        <dbReference type="ARBA" id="ARBA00022617"/>
    </source>
</evidence>
<keyword evidence="3 8" id="KW-0349">Heme</keyword>
<dbReference type="InterPro" id="IPR017972">
    <property type="entry name" value="Cyt_P450_CS"/>
</dbReference>
<dbReference type="Proteomes" id="UP000218418">
    <property type="component" value="Chromosome"/>
</dbReference>
<evidence type="ECO:0000256" key="2">
    <source>
        <dbReference type="ARBA" id="ARBA00010617"/>
    </source>
</evidence>
<keyword evidence="4 8" id="KW-0479">Metal-binding</keyword>
<keyword evidence="7 9" id="KW-0503">Monooxygenase</keyword>
<feature type="binding site" description="axial binding residue" evidence="8">
    <location>
        <position position="42"/>
    </location>
    <ligand>
        <name>heme</name>
        <dbReference type="ChEBI" id="CHEBI:30413"/>
    </ligand>
    <ligandPart>
        <name>Fe</name>
        <dbReference type="ChEBI" id="CHEBI:18248"/>
    </ligandPart>
</feature>
<dbReference type="PANTHER" id="PTHR24292:SF54">
    <property type="entry name" value="CYP9F3-RELATED"/>
    <property type="match status" value="1"/>
</dbReference>
<dbReference type="GO" id="GO:0005506">
    <property type="term" value="F:iron ion binding"/>
    <property type="evidence" value="ECO:0007669"/>
    <property type="project" value="InterPro"/>
</dbReference>
<dbReference type="Pfam" id="PF00067">
    <property type="entry name" value="p450"/>
    <property type="match status" value="1"/>
</dbReference>
<dbReference type="InterPro" id="IPR050476">
    <property type="entry name" value="Insect_CytP450_Detox"/>
</dbReference>
<dbReference type="Gene3D" id="1.10.630.10">
    <property type="entry name" value="Cytochrome P450"/>
    <property type="match status" value="1"/>
</dbReference>
<keyword evidence="5 9" id="KW-0560">Oxidoreductase</keyword>
<dbReference type="EMBL" id="AP018227">
    <property type="protein sequence ID" value="BAY80760.1"/>
    <property type="molecule type" value="Genomic_DNA"/>
</dbReference>
<dbReference type="PROSITE" id="PS00086">
    <property type="entry name" value="CYTOCHROME_P450"/>
    <property type="match status" value="1"/>
</dbReference>
<dbReference type="GO" id="GO:0016705">
    <property type="term" value="F:oxidoreductase activity, acting on paired donors, with incorporation or reduction of molecular oxygen"/>
    <property type="evidence" value="ECO:0007669"/>
    <property type="project" value="InterPro"/>
</dbReference>
<evidence type="ECO:0000256" key="8">
    <source>
        <dbReference type="PIRSR" id="PIRSR602403-1"/>
    </source>
</evidence>
<evidence type="ECO:0000256" key="9">
    <source>
        <dbReference type="RuleBase" id="RU000461"/>
    </source>
</evidence>
<evidence type="ECO:0000313" key="10">
    <source>
        <dbReference type="EMBL" id="BAY80760.1"/>
    </source>
</evidence>
<comment type="similarity">
    <text evidence="2 9">Belongs to the cytochrome P450 family.</text>
</comment>
<dbReference type="GO" id="GO:0004497">
    <property type="term" value="F:monooxygenase activity"/>
    <property type="evidence" value="ECO:0007669"/>
    <property type="project" value="UniProtKB-KW"/>
</dbReference>
<dbReference type="SUPFAM" id="SSF48264">
    <property type="entry name" value="Cytochrome P450"/>
    <property type="match status" value="1"/>
</dbReference>
<gene>
    <name evidence="10" type="ORF">NIES267_02250</name>
</gene>
<dbReference type="PANTHER" id="PTHR24292">
    <property type="entry name" value="CYTOCHROME P450"/>
    <property type="match status" value="1"/>
</dbReference>
<organism evidence="10 11">
    <name type="scientific">Calothrix parasitica NIES-267</name>
    <dbReference type="NCBI Taxonomy" id="1973488"/>
    <lineage>
        <taxon>Bacteria</taxon>
        <taxon>Bacillati</taxon>
        <taxon>Cyanobacteriota</taxon>
        <taxon>Cyanophyceae</taxon>
        <taxon>Nostocales</taxon>
        <taxon>Calotrichaceae</taxon>
        <taxon>Calothrix</taxon>
    </lineage>
</organism>
<evidence type="ECO:0000256" key="6">
    <source>
        <dbReference type="ARBA" id="ARBA00023004"/>
    </source>
</evidence>
<comment type="cofactor">
    <cofactor evidence="1 8">
        <name>heme</name>
        <dbReference type="ChEBI" id="CHEBI:30413"/>
    </cofactor>
</comment>
<proteinExistence type="inferred from homology"/>
<name>A0A1Z4LHP5_9CYAN</name>
<dbReference type="AlphaFoldDB" id="A0A1Z4LHP5"/>
<evidence type="ECO:0000313" key="11">
    <source>
        <dbReference type="Proteomes" id="UP000218418"/>
    </source>
</evidence>
<protein>
    <submittedName>
        <fullName evidence="10">Cytochrome P450</fullName>
    </submittedName>
</protein>
<dbReference type="InterPro" id="IPR036396">
    <property type="entry name" value="Cyt_P450_sf"/>
</dbReference>
<keyword evidence="11" id="KW-1185">Reference proteome</keyword>
<dbReference type="PRINTS" id="PR00465">
    <property type="entry name" value="EP450IV"/>
</dbReference>